<accession>A0A414JC15</accession>
<protein>
    <submittedName>
        <fullName evidence="2">Putative selenium-dependent hydroxylase accessory protein YqeC</fullName>
    </submittedName>
</protein>
<dbReference type="InterPro" id="IPR029044">
    <property type="entry name" value="Nucleotide-diphossugar_trans"/>
</dbReference>
<dbReference type="SUPFAM" id="SSF53448">
    <property type="entry name" value="Nucleotide-diphospho-sugar transferases"/>
    <property type="match status" value="1"/>
</dbReference>
<dbReference type="Pfam" id="PF12804">
    <property type="entry name" value="NTP_transf_3"/>
    <property type="match status" value="1"/>
</dbReference>
<evidence type="ECO:0000259" key="1">
    <source>
        <dbReference type="Pfam" id="PF12804"/>
    </source>
</evidence>
<evidence type="ECO:0000313" key="2">
    <source>
        <dbReference type="EMBL" id="RHE42110.1"/>
    </source>
</evidence>
<dbReference type="Gene3D" id="3.90.550.10">
    <property type="entry name" value="Spore Coat Polysaccharide Biosynthesis Protein SpsA, Chain A"/>
    <property type="match status" value="1"/>
</dbReference>
<dbReference type="PANTHER" id="PTHR43777:SF1">
    <property type="entry name" value="MOLYBDENUM COFACTOR CYTIDYLYLTRANSFERASE"/>
    <property type="match status" value="1"/>
</dbReference>
<dbReference type="RefSeq" id="WP_118049982.1">
    <property type="nucleotide sequence ID" value="NZ_CABJFK010000001.1"/>
</dbReference>
<dbReference type="CDD" id="cd04182">
    <property type="entry name" value="GT_2_like_f"/>
    <property type="match status" value="1"/>
</dbReference>
<dbReference type="NCBIfam" id="TIGR03172">
    <property type="entry name" value="selenium cofactor biosynthesis protein YqeC"/>
    <property type="match status" value="1"/>
</dbReference>
<dbReference type="InterPro" id="IPR017587">
    <property type="entry name" value="YqeC"/>
</dbReference>
<dbReference type="EMBL" id="QSKF01000001">
    <property type="protein sequence ID" value="RHE42110.1"/>
    <property type="molecule type" value="Genomic_DNA"/>
</dbReference>
<reference evidence="2 3" key="1">
    <citation type="submission" date="2018-08" db="EMBL/GenBank/DDBJ databases">
        <title>A genome reference for cultivated species of the human gut microbiota.</title>
        <authorList>
            <person name="Zou Y."/>
            <person name="Xue W."/>
            <person name="Luo G."/>
        </authorList>
    </citation>
    <scope>NUCLEOTIDE SEQUENCE [LARGE SCALE GENOMIC DNA]</scope>
    <source>
        <strain evidence="2 3">AM28-23</strain>
    </source>
</reference>
<feature type="domain" description="MobA-like NTP transferase" evidence="1">
    <location>
        <begin position="266"/>
        <end position="429"/>
    </location>
</feature>
<organism evidence="2 3">
    <name type="scientific">Blautia obeum</name>
    <dbReference type="NCBI Taxonomy" id="40520"/>
    <lineage>
        <taxon>Bacteria</taxon>
        <taxon>Bacillati</taxon>
        <taxon>Bacillota</taxon>
        <taxon>Clostridia</taxon>
        <taxon>Lachnospirales</taxon>
        <taxon>Lachnospiraceae</taxon>
        <taxon>Blautia</taxon>
    </lineage>
</organism>
<dbReference type="AlphaFoldDB" id="A0A414JC15"/>
<evidence type="ECO:0000313" key="3">
    <source>
        <dbReference type="Proteomes" id="UP000283745"/>
    </source>
</evidence>
<dbReference type="Proteomes" id="UP000283745">
    <property type="component" value="Unassembled WGS sequence"/>
</dbReference>
<comment type="caution">
    <text evidence="2">The sequence shown here is derived from an EMBL/GenBank/DDBJ whole genome shotgun (WGS) entry which is preliminary data.</text>
</comment>
<dbReference type="InterPro" id="IPR025877">
    <property type="entry name" value="MobA-like_NTP_Trfase"/>
</dbReference>
<proteinExistence type="predicted"/>
<sequence>MIRTDSILKALDIDADRYPVLSVVGGGGKTSLIFRMMEELTAAGKKVIITTTTHMAYDPERPFAEDGDMISIKQNLEECGYTIAASLDREKRKIGALSEEKLKEIKVLADVMLIEADGAKRYPLKVPAGWEPVIWEQTDLVIAVAGIDAVGRPIREVCHRPENVADFLGKETEKKLTEKDIVRIVLSTEALRKCVDGREYRVLLNKADIPGKSQAAESIADRLEEQGIHAVWGSLREKEYHICGKLETERKRTAQIPSKRVKLALIMLAAGNSRRFGSNKLMYEVEGNTMYLRTLRQLQKAAAKMQNSRIVVVTQEKYAEIIDAAKEIGAEVLINPQPERGISSSMQIGLEIAKDADACLFTVSDQPWLTAETIIALHDAFQSENKGMACTVWGEKTGNPCIFSEKYYKELMAISGDKGGKQIIKKHPEDVTYLKISDERELQDVDVPL</sequence>
<dbReference type="Pfam" id="PF19842">
    <property type="entry name" value="YqeC"/>
    <property type="match status" value="1"/>
</dbReference>
<name>A0A414JC15_9FIRM</name>
<dbReference type="GO" id="GO:0016779">
    <property type="term" value="F:nucleotidyltransferase activity"/>
    <property type="evidence" value="ECO:0007669"/>
    <property type="project" value="UniProtKB-ARBA"/>
</dbReference>
<gene>
    <name evidence="2" type="primary">yqeC</name>
    <name evidence="2" type="ORF">DW740_02065</name>
</gene>
<dbReference type="PANTHER" id="PTHR43777">
    <property type="entry name" value="MOLYBDENUM COFACTOR CYTIDYLYLTRANSFERASE"/>
    <property type="match status" value="1"/>
</dbReference>